<evidence type="ECO:0000313" key="3">
    <source>
        <dbReference type="EMBL" id="MBC5851934.1"/>
    </source>
</evidence>
<organism evidence="3 4">
    <name type="scientific">Vibrio metschnikovii</name>
    <dbReference type="NCBI Taxonomy" id="28172"/>
    <lineage>
        <taxon>Bacteria</taxon>
        <taxon>Pseudomonadati</taxon>
        <taxon>Pseudomonadota</taxon>
        <taxon>Gammaproteobacteria</taxon>
        <taxon>Vibrionales</taxon>
        <taxon>Vibrionaceae</taxon>
        <taxon>Vibrio</taxon>
    </lineage>
</organism>
<dbReference type="Pfam" id="PF00534">
    <property type="entry name" value="Glycos_transf_1"/>
    <property type="match status" value="1"/>
</dbReference>
<feature type="domain" description="Glycosyltransferase subfamily 4-like N-terminal" evidence="2">
    <location>
        <begin position="22"/>
        <end position="180"/>
    </location>
</feature>
<protein>
    <submittedName>
        <fullName evidence="3">Glycosyltransferase family 4 protein</fullName>
    </submittedName>
</protein>
<evidence type="ECO:0000313" key="4">
    <source>
        <dbReference type="Proteomes" id="UP000615796"/>
    </source>
</evidence>
<dbReference type="PANTHER" id="PTHR12526">
    <property type="entry name" value="GLYCOSYLTRANSFERASE"/>
    <property type="match status" value="1"/>
</dbReference>
<dbReference type="RefSeq" id="WP_187026506.1">
    <property type="nucleotide sequence ID" value="NZ_JACRUP010000009.1"/>
</dbReference>
<dbReference type="Pfam" id="PF13579">
    <property type="entry name" value="Glyco_trans_4_4"/>
    <property type="match status" value="1"/>
</dbReference>
<dbReference type="Gene3D" id="3.40.50.2000">
    <property type="entry name" value="Glycogen Phosphorylase B"/>
    <property type="match status" value="2"/>
</dbReference>
<dbReference type="EMBL" id="JACRUP010000009">
    <property type="protein sequence ID" value="MBC5851934.1"/>
    <property type="molecule type" value="Genomic_DNA"/>
</dbReference>
<dbReference type="PANTHER" id="PTHR12526:SF638">
    <property type="entry name" value="SPORE COAT PROTEIN SA"/>
    <property type="match status" value="1"/>
</dbReference>
<feature type="domain" description="Glycosyl transferase family 1" evidence="1">
    <location>
        <begin position="198"/>
        <end position="349"/>
    </location>
</feature>
<dbReference type="AlphaFoldDB" id="A0A9X0R956"/>
<dbReference type="InterPro" id="IPR001296">
    <property type="entry name" value="Glyco_trans_1"/>
</dbReference>
<dbReference type="GO" id="GO:1901135">
    <property type="term" value="P:carbohydrate derivative metabolic process"/>
    <property type="evidence" value="ECO:0007669"/>
    <property type="project" value="UniProtKB-ARBA"/>
</dbReference>
<dbReference type="InterPro" id="IPR028098">
    <property type="entry name" value="Glyco_trans_4-like_N"/>
</dbReference>
<reference evidence="3" key="1">
    <citation type="submission" date="2020-08" db="EMBL/GenBank/DDBJ databases">
        <title>Genome Sequencing and Pan-Genome Analysis of Migratory bird Vibrio Strains, Inner Mongolia.</title>
        <authorList>
            <person name="Zheng L."/>
        </authorList>
    </citation>
    <scope>NUCLEOTIDE SEQUENCE</scope>
    <source>
        <strain evidence="3">M13F</strain>
    </source>
</reference>
<dbReference type="GO" id="GO:0016757">
    <property type="term" value="F:glycosyltransferase activity"/>
    <property type="evidence" value="ECO:0007669"/>
    <property type="project" value="InterPro"/>
</dbReference>
<dbReference type="Proteomes" id="UP000615796">
    <property type="component" value="Unassembled WGS sequence"/>
</dbReference>
<name>A0A9X0R956_VIBME</name>
<evidence type="ECO:0000259" key="1">
    <source>
        <dbReference type="Pfam" id="PF00534"/>
    </source>
</evidence>
<accession>A0A9X0R956</accession>
<dbReference type="SUPFAM" id="SSF53756">
    <property type="entry name" value="UDP-Glycosyltransferase/glycogen phosphorylase"/>
    <property type="match status" value="1"/>
</dbReference>
<dbReference type="CDD" id="cd03808">
    <property type="entry name" value="GT4_CapM-like"/>
    <property type="match status" value="1"/>
</dbReference>
<proteinExistence type="predicted"/>
<keyword evidence="4" id="KW-1185">Reference proteome</keyword>
<sequence>MQKQTIAIVGTLAESLVGFRGELIRDLVASGHTVYAFVSEMTKAQQWRIMELGAKPIRYSLSRLGVNPWRDLYTVYQLYRLFRRYQIDVSFCYFAKPVIYGTLAAKLANVPLRVGKIEGLGRPFTPGVNGFGFAQRLVQQVQVALYRLSLRYCHHLFLLNQDDRQDLIDKHRIKTGRIHQLNGIGLDLTYYQYYPPQSTPLKFVFVGRLLNEKGIRQFISAAERLKAEGVCAEFIVVGAPDRGKGSLSARTLLDKVNAGIILYPGKVDDVRQFLQQSSVFVLPSYYREGVPRSTQEAMAVGRAIITSDGPGCRDTVLDGQNGYLVKPRDVDSLVAAMRQYIEHPERVAQHGQLSYQLAQQRYDVRRINLTIIRNIGLYHQQLEVLVDNVVQLRARQAEQVVIAENQPVLNSLAR</sequence>
<comment type="caution">
    <text evidence="3">The sequence shown here is derived from an EMBL/GenBank/DDBJ whole genome shotgun (WGS) entry which is preliminary data.</text>
</comment>
<gene>
    <name evidence="3" type="ORF">H8Q88_13585</name>
</gene>
<evidence type="ECO:0000259" key="2">
    <source>
        <dbReference type="Pfam" id="PF13579"/>
    </source>
</evidence>